<organism evidence="2 3">
    <name type="scientific">Arachidicoccus rhizosphaerae</name>
    <dbReference type="NCBI Taxonomy" id="551991"/>
    <lineage>
        <taxon>Bacteria</taxon>
        <taxon>Pseudomonadati</taxon>
        <taxon>Bacteroidota</taxon>
        <taxon>Chitinophagia</taxon>
        <taxon>Chitinophagales</taxon>
        <taxon>Chitinophagaceae</taxon>
        <taxon>Arachidicoccus</taxon>
    </lineage>
</organism>
<evidence type="ECO:0000313" key="3">
    <source>
        <dbReference type="Proteomes" id="UP000199041"/>
    </source>
</evidence>
<dbReference type="InterPro" id="IPR013766">
    <property type="entry name" value="Thioredoxin_domain"/>
</dbReference>
<dbReference type="RefSeq" id="WP_091400108.1">
    <property type="nucleotide sequence ID" value="NZ_FNQY01000021.1"/>
</dbReference>
<evidence type="ECO:0000259" key="1">
    <source>
        <dbReference type="PROSITE" id="PS51352"/>
    </source>
</evidence>
<dbReference type="PROSITE" id="PS51352">
    <property type="entry name" value="THIOREDOXIN_2"/>
    <property type="match status" value="1"/>
</dbReference>
<dbReference type="InterPro" id="IPR004879">
    <property type="entry name" value="Ssp411-like_TRX"/>
</dbReference>
<keyword evidence="3" id="KW-1185">Reference proteome</keyword>
<sequence>MIKLLFIKGLHRVVRSGAVNRKKALFFVILLTGLLTGTVLTAQTAAHPEIDFFRGTWQQALQEAGKINRPVLAEVGASWCLPCRQLQQETFKDSGVVQFLNKHVITITLDAENKEGTGLVDLWQVSTYPTLLFFDVSGKMLMRYEGFIGSDSLLALAKKAQGLISHSRIKASE</sequence>
<gene>
    <name evidence="2" type="ORF">SAMN05192529_12127</name>
</gene>
<dbReference type="Gene3D" id="3.40.30.10">
    <property type="entry name" value="Glutaredoxin"/>
    <property type="match status" value="1"/>
</dbReference>
<name>A0A1H4BGB1_9BACT</name>
<dbReference type="InterPro" id="IPR036249">
    <property type="entry name" value="Thioredoxin-like_sf"/>
</dbReference>
<dbReference type="Proteomes" id="UP000199041">
    <property type="component" value="Unassembled WGS sequence"/>
</dbReference>
<proteinExistence type="predicted"/>
<dbReference type="STRING" id="551991.SAMN05192529_12127"/>
<accession>A0A1H4BGB1</accession>
<evidence type="ECO:0000313" key="2">
    <source>
        <dbReference type="EMBL" id="SEA47245.1"/>
    </source>
</evidence>
<dbReference type="SUPFAM" id="SSF52833">
    <property type="entry name" value="Thioredoxin-like"/>
    <property type="match status" value="1"/>
</dbReference>
<reference evidence="2 3" key="1">
    <citation type="submission" date="2016-10" db="EMBL/GenBank/DDBJ databases">
        <authorList>
            <person name="de Groot N.N."/>
        </authorList>
    </citation>
    <scope>NUCLEOTIDE SEQUENCE [LARGE SCALE GENOMIC DNA]</scope>
    <source>
        <strain evidence="2 3">Vu-144</strain>
    </source>
</reference>
<dbReference type="AlphaFoldDB" id="A0A1H4BGB1"/>
<dbReference type="OrthoDB" id="120730at2"/>
<dbReference type="EMBL" id="FNQY01000021">
    <property type="protein sequence ID" value="SEA47245.1"/>
    <property type="molecule type" value="Genomic_DNA"/>
</dbReference>
<protein>
    <submittedName>
        <fullName evidence="2">Thioredoxin-like</fullName>
    </submittedName>
</protein>
<feature type="domain" description="Thioredoxin" evidence="1">
    <location>
        <begin position="34"/>
        <end position="162"/>
    </location>
</feature>
<dbReference type="Pfam" id="PF03190">
    <property type="entry name" value="Thioredox_DsbH"/>
    <property type="match status" value="1"/>
</dbReference>